<feature type="signal peptide" evidence="1">
    <location>
        <begin position="1"/>
        <end position="19"/>
    </location>
</feature>
<keyword evidence="3" id="KW-1185">Reference proteome</keyword>
<evidence type="ECO:0000256" key="1">
    <source>
        <dbReference type="SAM" id="SignalP"/>
    </source>
</evidence>
<keyword evidence="1" id="KW-0732">Signal</keyword>
<proteinExistence type="predicted"/>
<name>A0A164W5A4_9AGAM</name>
<dbReference type="EMBL" id="KV419403">
    <property type="protein sequence ID" value="KZS94749.1"/>
    <property type="molecule type" value="Genomic_DNA"/>
</dbReference>
<dbReference type="AlphaFoldDB" id="A0A164W5A4"/>
<sequence length="84" mass="8768">MKLLVLVALVAGSLTAVTAQCETIPIGPNCLTGCSIVEAAANKEVLLELLIHAVPDQSLIPFRGGAFIFSIAIDIIAFVGYQTI</sequence>
<organism evidence="2 3">
    <name type="scientific">Sistotremastrum niveocremeum HHB9708</name>
    <dbReference type="NCBI Taxonomy" id="1314777"/>
    <lineage>
        <taxon>Eukaryota</taxon>
        <taxon>Fungi</taxon>
        <taxon>Dikarya</taxon>
        <taxon>Basidiomycota</taxon>
        <taxon>Agaricomycotina</taxon>
        <taxon>Agaricomycetes</taxon>
        <taxon>Sistotremastrales</taxon>
        <taxon>Sistotremastraceae</taxon>
        <taxon>Sertulicium</taxon>
        <taxon>Sertulicium niveocremeum</taxon>
    </lineage>
</organism>
<evidence type="ECO:0000313" key="2">
    <source>
        <dbReference type="EMBL" id="KZS94749.1"/>
    </source>
</evidence>
<feature type="chain" id="PRO_5007854035" description="Hydrophobin" evidence="1">
    <location>
        <begin position="20"/>
        <end position="84"/>
    </location>
</feature>
<dbReference type="Proteomes" id="UP000076722">
    <property type="component" value="Unassembled WGS sequence"/>
</dbReference>
<accession>A0A164W5A4</accession>
<evidence type="ECO:0008006" key="4">
    <source>
        <dbReference type="Google" id="ProtNLM"/>
    </source>
</evidence>
<evidence type="ECO:0000313" key="3">
    <source>
        <dbReference type="Proteomes" id="UP000076722"/>
    </source>
</evidence>
<protein>
    <recommendedName>
        <fullName evidence="4">Hydrophobin</fullName>
    </recommendedName>
</protein>
<gene>
    <name evidence="2" type="ORF">SISNIDRAFT_484285</name>
</gene>
<reference evidence="2 3" key="1">
    <citation type="journal article" date="2016" name="Mol. Biol. Evol.">
        <title>Comparative Genomics of Early-Diverging Mushroom-Forming Fungi Provides Insights into the Origins of Lignocellulose Decay Capabilities.</title>
        <authorList>
            <person name="Nagy L.G."/>
            <person name="Riley R."/>
            <person name="Tritt A."/>
            <person name="Adam C."/>
            <person name="Daum C."/>
            <person name="Floudas D."/>
            <person name="Sun H."/>
            <person name="Yadav J.S."/>
            <person name="Pangilinan J."/>
            <person name="Larsson K.H."/>
            <person name="Matsuura K."/>
            <person name="Barry K."/>
            <person name="Labutti K."/>
            <person name="Kuo R."/>
            <person name="Ohm R.A."/>
            <person name="Bhattacharya S.S."/>
            <person name="Shirouzu T."/>
            <person name="Yoshinaga Y."/>
            <person name="Martin F.M."/>
            <person name="Grigoriev I.V."/>
            <person name="Hibbett D.S."/>
        </authorList>
    </citation>
    <scope>NUCLEOTIDE SEQUENCE [LARGE SCALE GENOMIC DNA]</scope>
    <source>
        <strain evidence="2 3">HHB9708</strain>
    </source>
</reference>